<evidence type="ECO:0000313" key="2">
    <source>
        <dbReference type="EMBL" id="PSL51406.1"/>
    </source>
</evidence>
<sequence>MSDDEVPPSATLLAEEIKRRRNDAKLSQPQLAQRIGYTRQYVSLAERPGHNLPSLEVVKAMDEALDARGELVALRERARVEQQRRRRRSGSIEAVKVPGSSQSVLDFAGVSSSGFADTVLTCGAGRFFLGASIDVKAFPADIDERVISRVPPGFADDPFVRRPRRGLVVGVVESNEGPALYGLDSRQARRRLAGTSPGTKLLMSRAYLIDDLSMAILWSVANLDEALLDDDAALAEASAHLAIFEQLPKSVGGRDLASDLAPVSRMWLGSNFCAQHILRHAHSLSEAPVFWTREQRGEEASTWLFFAHKFDYLRRTATNQAGLRRTFCVPNTAVTGSSRPERVLLLLAVALMESFDIRVDVVVDPEYGSLDGFVADRRRAVVANWMGADGIWQVDITDHRPKLREFHDASNHARAHSMARGATAHERLRELTEYLQLDWTWLTRRCAELGEYGGAGLAEPRSRLLSLEGLERACRFVGSIAGRND</sequence>
<keyword evidence="3" id="KW-1185">Reference proteome</keyword>
<dbReference type="CDD" id="cd00093">
    <property type="entry name" value="HTH_XRE"/>
    <property type="match status" value="1"/>
</dbReference>
<dbReference type="GO" id="GO:0003677">
    <property type="term" value="F:DNA binding"/>
    <property type="evidence" value="ECO:0007669"/>
    <property type="project" value="InterPro"/>
</dbReference>
<proteinExistence type="predicted"/>
<name>A0A2P8HYV7_SACCR</name>
<dbReference type="InterPro" id="IPR010982">
    <property type="entry name" value="Lambda_DNA-bd_dom_sf"/>
</dbReference>
<comment type="caution">
    <text evidence="2">The sequence shown here is derived from an EMBL/GenBank/DDBJ whole genome shotgun (WGS) entry which is preliminary data.</text>
</comment>
<reference evidence="2 3" key="1">
    <citation type="submission" date="2018-03" db="EMBL/GenBank/DDBJ databases">
        <title>Genomic Encyclopedia of Type Strains, Phase III (KMG-III): the genomes of soil and plant-associated and newly described type strains.</title>
        <authorList>
            <person name="Whitman W."/>
        </authorList>
    </citation>
    <scope>NUCLEOTIDE SEQUENCE [LARGE SCALE GENOMIC DNA]</scope>
    <source>
        <strain evidence="2 3">CGMCC 4.7097</strain>
    </source>
</reference>
<dbReference type="RefSeq" id="WP_245950698.1">
    <property type="nucleotide sequence ID" value="NZ_PYAX01000021.1"/>
</dbReference>
<dbReference type="InterPro" id="IPR001387">
    <property type="entry name" value="Cro/C1-type_HTH"/>
</dbReference>
<feature type="domain" description="HTH cro/C1-type" evidence="1">
    <location>
        <begin position="17"/>
        <end position="71"/>
    </location>
</feature>
<dbReference type="Gene3D" id="1.10.260.40">
    <property type="entry name" value="lambda repressor-like DNA-binding domains"/>
    <property type="match status" value="1"/>
</dbReference>
<protein>
    <submittedName>
        <fullName evidence="2">Helix-turn-helix protein</fullName>
    </submittedName>
</protein>
<evidence type="ECO:0000313" key="3">
    <source>
        <dbReference type="Proteomes" id="UP000241118"/>
    </source>
</evidence>
<dbReference type="SMART" id="SM00530">
    <property type="entry name" value="HTH_XRE"/>
    <property type="match status" value="1"/>
</dbReference>
<evidence type="ECO:0000259" key="1">
    <source>
        <dbReference type="PROSITE" id="PS50943"/>
    </source>
</evidence>
<dbReference type="Proteomes" id="UP000241118">
    <property type="component" value="Unassembled WGS sequence"/>
</dbReference>
<dbReference type="EMBL" id="PYAX01000021">
    <property type="protein sequence ID" value="PSL51406.1"/>
    <property type="molecule type" value="Genomic_DNA"/>
</dbReference>
<dbReference type="AlphaFoldDB" id="A0A2P8HYV7"/>
<organism evidence="2 3">
    <name type="scientific">Saccharothrix carnea</name>
    <dbReference type="NCBI Taxonomy" id="1280637"/>
    <lineage>
        <taxon>Bacteria</taxon>
        <taxon>Bacillati</taxon>
        <taxon>Actinomycetota</taxon>
        <taxon>Actinomycetes</taxon>
        <taxon>Pseudonocardiales</taxon>
        <taxon>Pseudonocardiaceae</taxon>
        <taxon>Saccharothrix</taxon>
    </lineage>
</organism>
<dbReference type="SUPFAM" id="SSF47413">
    <property type="entry name" value="lambda repressor-like DNA-binding domains"/>
    <property type="match status" value="1"/>
</dbReference>
<dbReference type="Pfam" id="PF13560">
    <property type="entry name" value="HTH_31"/>
    <property type="match status" value="1"/>
</dbReference>
<dbReference type="PROSITE" id="PS50943">
    <property type="entry name" value="HTH_CROC1"/>
    <property type="match status" value="1"/>
</dbReference>
<accession>A0A2P8HYV7</accession>
<gene>
    <name evidence="2" type="ORF">B0I31_12135</name>
</gene>